<proteinExistence type="predicted"/>
<protein>
    <submittedName>
        <fullName evidence="1">Uncharacterized protein</fullName>
    </submittedName>
</protein>
<dbReference type="AlphaFoldDB" id="A0A232EEA0"/>
<dbReference type="EMBL" id="NNAY01005427">
    <property type="protein sequence ID" value="OXU16681.1"/>
    <property type="molecule type" value="Genomic_DNA"/>
</dbReference>
<sequence length="53" mass="6116">SRLFRGSLKRQLQRHCGKNNPLCPLKLAIRRPSIHSKMFELPMAAPRETRFAG</sequence>
<reference evidence="1 2" key="1">
    <citation type="journal article" date="2017" name="Curr. Biol.">
        <title>The Evolution of Venom by Co-option of Single-Copy Genes.</title>
        <authorList>
            <person name="Martinson E.O."/>
            <person name="Mrinalini"/>
            <person name="Kelkar Y.D."/>
            <person name="Chang C.H."/>
            <person name="Werren J.H."/>
        </authorList>
    </citation>
    <scope>NUCLEOTIDE SEQUENCE [LARGE SCALE GENOMIC DNA]</scope>
    <source>
        <strain evidence="1 2">Alberta</strain>
        <tissue evidence="1">Whole body</tissue>
    </source>
</reference>
<gene>
    <name evidence="1" type="ORF">TSAR_009967</name>
</gene>
<comment type="caution">
    <text evidence="1">The sequence shown here is derived from an EMBL/GenBank/DDBJ whole genome shotgun (WGS) entry which is preliminary data.</text>
</comment>
<keyword evidence="2" id="KW-1185">Reference proteome</keyword>
<name>A0A232EEA0_9HYME</name>
<feature type="non-terminal residue" evidence="1">
    <location>
        <position position="1"/>
    </location>
</feature>
<evidence type="ECO:0000313" key="1">
    <source>
        <dbReference type="EMBL" id="OXU16681.1"/>
    </source>
</evidence>
<evidence type="ECO:0000313" key="2">
    <source>
        <dbReference type="Proteomes" id="UP000215335"/>
    </source>
</evidence>
<dbReference type="Proteomes" id="UP000215335">
    <property type="component" value="Unassembled WGS sequence"/>
</dbReference>
<organism evidence="1 2">
    <name type="scientific">Trichomalopsis sarcophagae</name>
    <dbReference type="NCBI Taxonomy" id="543379"/>
    <lineage>
        <taxon>Eukaryota</taxon>
        <taxon>Metazoa</taxon>
        <taxon>Ecdysozoa</taxon>
        <taxon>Arthropoda</taxon>
        <taxon>Hexapoda</taxon>
        <taxon>Insecta</taxon>
        <taxon>Pterygota</taxon>
        <taxon>Neoptera</taxon>
        <taxon>Endopterygota</taxon>
        <taxon>Hymenoptera</taxon>
        <taxon>Apocrita</taxon>
        <taxon>Proctotrupomorpha</taxon>
        <taxon>Chalcidoidea</taxon>
        <taxon>Pteromalidae</taxon>
        <taxon>Pteromalinae</taxon>
        <taxon>Trichomalopsis</taxon>
    </lineage>
</organism>
<accession>A0A232EEA0</accession>